<name>A0A3S5H7X6_LEIDO</name>
<dbReference type="Proteomes" id="UP000274082">
    <property type="component" value="Chromosome 34"/>
</dbReference>
<dbReference type="FunFam" id="2.70.98.10:FF:000049">
    <property type="entry name" value="Glucose-6-phosphate 1-epimerase"/>
    <property type="match status" value="1"/>
</dbReference>
<dbReference type="Pfam" id="PF01263">
    <property type="entry name" value="Aldose_epim"/>
    <property type="match status" value="1"/>
</dbReference>
<accession>A0A3S5H7X6</accession>
<feature type="active site" evidence="6">
    <location>
        <position position="267"/>
    </location>
</feature>
<dbReference type="EMBL" id="RHLC01000004">
    <property type="protein sequence ID" value="TPP40225.1"/>
    <property type="molecule type" value="Genomic_DNA"/>
</dbReference>
<dbReference type="Gene3D" id="2.70.98.10">
    <property type="match status" value="1"/>
</dbReference>
<dbReference type="PANTHER" id="PTHR11122">
    <property type="entry name" value="APOSPORY-ASSOCIATED PROTEIN C-RELATED"/>
    <property type="match status" value="1"/>
</dbReference>
<evidence type="ECO:0000256" key="3">
    <source>
        <dbReference type="ARBA" id="ARBA00012083"/>
    </source>
</evidence>
<reference evidence="7 11" key="4">
    <citation type="journal article" date="2018" name="Sci. Rep.">
        <title>A complete Leishmania donovani reference genome identifies novel genetic variations associated with virulence.</title>
        <authorList>
            <person name="Lypaczewski P."/>
            <person name="Hoshizaki J."/>
            <person name="Zhang W.-W."/>
            <person name="McCall L.-I."/>
            <person name="Torcivia-Rodriguez J."/>
            <person name="Simonyan V."/>
            <person name="Kaur A."/>
            <person name="Dewar K."/>
            <person name="Matlashewski G."/>
        </authorList>
    </citation>
    <scope>NUCLEOTIDE SEQUENCE [LARGE SCALE GENOMIC DNA]</scope>
    <source>
        <strain evidence="7 11">LdCL</strain>
    </source>
</reference>
<dbReference type="OMA" id="CVTIHSE"/>
<reference evidence="12" key="5">
    <citation type="submission" date="2019-02" db="EMBL/GenBank/DDBJ databases">
        <title>FDA dAtabase for Regulatory Grade micrObial Sequences (FDA-ARGOS): Supporting development and validation of Infectious Disease Dx tests.</title>
        <authorList>
            <person name="Duncan R."/>
            <person name="Fisher C."/>
            <person name="Tallon L."/>
            <person name="Sadzewicz L."/>
            <person name="Sengamalay N."/>
            <person name="Ott S."/>
            <person name="Godinez A."/>
            <person name="Nagaraj S."/>
            <person name="Vavikolanu K."/>
            <person name="Nadendla S."/>
            <person name="Aluvathingal J."/>
            <person name="Sichtig H."/>
        </authorList>
    </citation>
    <scope>NUCLEOTIDE SEQUENCE [LARGE SCALE GENOMIC DNA]</scope>
    <source>
        <strain evidence="12">FDAARGOS_361</strain>
    </source>
</reference>
<evidence type="ECO:0000256" key="1">
    <source>
        <dbReference type="ARBA" id="ARBA00001096"/>
    </source>
</evidence>
<evidence type="ECO:0000256" key="5">
    <source>
        <dbReference type="PIRNR" id="PIRNR016020"/>
    </source>
</evidence>
<dbReference type="InterPro" id="IPR025532">
    <property type="entry name" value="G6P_1-epimerase"/>
</dbReference>
<dbReference type="PANTHER" id="PTHR11122:SF13">
    <property type="entry name" value="GLUCOSE-6-PHOSPHATE 1-EPIMERASE"/>
    <property type="match status" value="1"/>
</dbReference>
<dbReference type="OrthoDB" id="1659429at2759"/>
<dbReference type="VEuPathDB" id="TriTrypDB:LDHU3_34.5330"/>
<gene>
    <name evidence="9" type="ORF">CGC21_26895</name>
    <name evidence="8" type="ORF">LDBPK_343160</name>
    <name evidence="7" type="ORF">LdCL_340040500</name>
</gene>
<evidence type="ECO:0000256" key="4">
    <source>
        <dbReference type="ARBA" id="ARBA00023235"/>
    </source>
</evidence>
<evidence type="ECO:0000313" key="9">
    <source>
        <dbReference type="EMBL" id="TPP40225.1"/>
    </source>
</evidence>
<evidence type="ECO:0000313" key="7">
    <source>
        <dbReference type="EMBL" id="AYU82683.1"/>
    </source>
</evidence>
<evidence type="ECO:0000256" key="6">
    <source>
        <dbReference type="PIRSR" id="PIRSR016020-1"/>
    </source>
</evidence>
<dbReference type="InterPro" id="IPR014718">
    <property type="entry name" value="GH-type_carb-bd"/>
</dbReference>
<dbReference type="EMBL" id="CP029533">
    <property type="protein sequence ID" value="AYU82683.1"/>
    <property type="molecule type" value="Genomic_DNA"/>
</dbReference>
<feature type="active site" evidence="6">
    <location>
        <position position="159"/>
    </location>
</feature>
<accession>E9BRB4</accession>
<keyword evidence="4 5" id="KW-0413">Isomerase</keyword>
<comment type="similarity">
    <text evidence="2 5">Belongs to the glucose-6-phosphate 1-epimerase family.</text>
</comment>
<dbReference type="RefSeq" id="XP_003864475.1">
    <property type="nucleotide sequence ID" value="XM_003864427.1"/>
</dbReference>
<evidence type="ECO:0000313" key="12">
    <source>
        <dbReference type="Proteomes" id="UP000318447"/>
    </source>
</evidence>
<dbReference type="VEuPathDB" id="TriTrypDB:LdCL_340040500"/>
<dbReference type="GeneID" id="13387354"/>
<dbReference type="PIRSF" id="PIRSF016020">
    <property type="entry name" value="PHexose_mutarotase"/>
    <property type="match status" value="1"/>
</dbReference>
<keyword evidence="11" id="KW-1185">Reference proteome</keyword>
<dbReference type="InterPro" id="IPR011013">
    <property type="entry name" value="Gal_mutarotase_sf_dom"/>
</dbReference>
<evidence type="ECO:0000313" key="11">
    <source>
        <dbReference type="Proteomes" id="UP000274082"/>
    </source>
</evidence>
<organism evidence="7 11">
    <name type="scientific">Leishmania donovani</name>
    <dbReference type="NCBI Taxonomy" id="5661"/>
    <lineage>
        <taxon>Eukaryota</taxon>
        <taxon>Discoba</taxon>
        <taxon>Euglenozoa</taxon>
        <taxon>Kinetoplastea</taxon>
        <taxon>Metakinetoplastina</taxon>
        <taxon>Trypanosomatida</taxon>
        <taxon>Trypanosomatidae</taxon>
        <taxon>Leishmaniinae</taxon>
        <taxon>Leishmania</taxon>
    </lineage>
</organism>
<protein>
    <recommendedName>
        <fullName evidence="3 5">glucose-6-phosphate 1-epimerase</fullName>
        <ecNumber evidence="3 5">5.1.3.15</ecNumber>
    </recommendedName>
</protein>
<dbReference type="InterPro" id="IPR008183">
    <property type="entry name" value="Aldose_1/G6P_1-epimerase"/>
</dbReference>
<evidence type="ECO:0000313" key="8">
    <source>
        <dbReference type="EMBL" id="CBZ37793.1"/>
    </source>
</evidence>
<reference evidence="8" key="2">
    <citation type="submission" date="2011-01" db="EMBL/GenBank/DDBJ databases">
        <authorList>
            <person name="Zhao B.P."/>
            <person name="Ren Z.A."/>
            <person name="Li C.D."/>
        </authorList>
    </citation>
    <scope>NUCLEOTIDE SEQUENCE</scope>
    <source>
        <strain evidence="8">BPK282A1</strain>
    </source>
</reference>
<dbReference type="GO" id="GO:0030246">
    <property type="term" value="F:carbohydrate binding"/>
    <property type="evidence" value="ECO:0007669"/>
    <property type="project" value="UniProtKB-UniRule"/>
</dbReference>
<dbReference type="AlphaFoldDB" id="A0A3S5H7X6"/>
<dbReference type="SUPFAM" id="SSF74650">
    <property type="entry name" value="Galactose mutarotase-like"/>
    <property type="match status" value="1"/>
</dbReference>
<reference evidence="10" key="3">
    <citation type="submission" date="2011-02" db="EMBL/GenBank/DDBJ databases">
        <title>Whole genome sequencing of Leishmania donovani clinical lines reveals dynamic variation related to drug resistance.</title>
        <authorList>
            <person name="Downing T."/>
            <person name="Imamura H."/>
            <person name="Sanders M."/>
            <person name="Decuypere S."/>
            <person name="Hertz-Fowler C."/>
            <person name="Clark T.G."/>
            <person name="Rijal S."/>
            <person name="Sundar S."/>
            <person name="Quail M.A."/>
            <person name="De Doncker S."/>
            <person name="Maes I."/>
            <person name="Vanaerschot M."/>
            <person name="Stark O."/>
            <person name="Schonian G."/>
            <person name="Dujardin J.C."/>
            <person name="Berriman M."/>
        </authorList>
    </citation>
    <scope>NUCLEOTIDE SEQUENCE [LARGE SCALE GENOMIC DNA]</scope>
    <source>
        <strain evidence="10">BPK282A1</strain>
    </source>
</reference>
<dbReference type="EC" id="5.1.3.15" evidence="3 5"/>
<dbReference type="Proteomes" id="UP000008980">
    <property type="component" value="Chromosome 34"/>
</dbReference>
<proteinExistence type="inferred from homology"/>
<comment type="catalytic activity">
    <reaction evidence="1">
        <text>alpha-D-glucose 6-phosphate = beta-D-glucose 6-phosphate</text>
        <dbReference type="Rhea" id="RHEA:16249"/>
        <dbReference type="ChEBI" id="CHEBI:58225"/>
        <dbReference type="ChEBI" id="CHEBI:58247"/>
        <dbReference type="EC" id="5.1.3.15"/>
    </reaction>
</comment>
<dbReference type="GO" id="GO:0005737">
    <property type="term" value="C:cytoplasm"/>
    <property type="evidence" value="ECO:0007669"/>
    <property type="project" value="TreeGrafter"/>
</dbReference>
<sequence length="301" mass="33097">MVAFTPDSRGRNCVTIHSEDGSSVTVYEQGAHVSSWKTKDGKEHLYLSPTAIFADRTALRGGVPLIFPQFGAYGPLQPSHGFARIRSWSIEDAQSGRASFSLRVPLCELLPEDSSLTDSPQSAVNLLYTICFSNTELKLRMKVTNTSEEQSAPFQFAFHTYFAVSDVSKTVVSGVNRSPFVDNCKARGNPNTQPSPPEQLWIIRGEHDRVYPDQACAIVLQDLGTKTTLQISSPNLSDVCLWNPGESKCAAMKDMPPDGYKHFVCVEHGKMLKKVVVPPCSSWTGTQEIAIIAESPRESNI</sequence>
<reference evidence="9" key="6">
    <citation type="submission" date="2019-02" db="EMBL/GenBank/DDBJ databases">
        <title>FDA dAtabase for Regulatory Grade micrObial Sequences (FDA-ARGOS): Supporting development and validation of Infectious Disease Dx tests.</title>
        <authorList>
            <person name="Duncan R."/>
            <person name="Fisher C."/>
            <person name="Tallon L.J."/>
            <person name="Sadzewicz L."/>
            <person name="Sengamalay N."/>
            <person name="Ott S."/>
            <person name="Godinez A."/>
            <person name="Nagaraj S."/>
            <person name="Nadendla S."/>
            <person name="Sichtig H."/>
        </authorList>
    </citation>
    <scope>NUCLEOTIDE SEQUENCE</scope>
    <source>
        <strain evidence="9">FDAARGOS_361</strain>
    </source>
</reference>
<dbReference type="GO" id="GO:0047938">
    <property type="term" value="F:glucose-6-phosphate 1-epimerase activity"/>
    <property type="evidence" value="ECO:0007669"/>
    <property type="project" value="UniProtKB-UniRule"/>
</dbReference>
<dbReference type="CDD" id="cd09020">
    <property type="entry name" value="D-hex-6-P-epi_like"/>
    <property type="match status" value="1"/>
</dbReference>
<dbReference type="GO" id="GO:0005975">
    <property type="term" value="P:carbohydrate metabolic process"/>
    <property type="evidence" value="ECO:0007669"/>
    <property type="project" value="InterPro"/>
</dbReference>
<dbReference type="EMBL" id="FR799621">
    <property type="protein sequence ID" value="CBZ37793.1"/>
    <property type="molecule type" value="Genomic_DNA"/>
</dbReference>
<dbReference type="VEuPathDB" id="TriTrypDB:LdBPK_343160.1"/>
<evidence type="ECO:0000256" key="2">
    <source>
        <dbReference type="ARBA" id="ARBA00005866"/>
    </source>
</evidence>
<dbReference type="KEGG" id="ldo:LDBPK_343160"/>
<dbReference type="Proteomes" id="UP000318447">
    <property type="component" value="Unassembled WGS sequence"/>
</dbReference>
<reference evidence="8 10" key="1">
    <citation type="journal article" date="2011" name="Genome Res.">
        <title>Whole genome sequencing of multiple Leishmania donovani clinical isolates provides insights into population structure and mechanisms of drug resistance.</title>
        <authorList>
            <person name="Downing T."/>
            <person name="Imamura H."/>
            <person name="Decuypere S."/>
            <person name="Clark T.G."/>
            <person name="Coombs G.H."/>
            <person name="Cotton J.A."/>
            <person name="Hilley J.D."/>
            <person name="de Doncker S."/>
            <person name="Maes I."/>
            <person name="Mottram J.C."/>
            <person name="Quail M.A."/>
            <person name="Rijal S."/>
            <person name="Sanders M."/>
            <person name="Schonian G."/>
            <person name="Stark O."/>
            <person name="Sundar S."/>
            <person name="Vanaerschot M."/>
            <person name="Hertz-Fowler C."/>
            <person name="Dujardin J.C."/>
            <person name="Berriman M."/>
        </authorList>
    </citation>
    <scope>NUCLEOTIDE SEQUENCE [LARGE SCALE GENOMIC DNA]</scope>
    <source>
        <strain evidence="8 10">BPK282A1</strain>
    </source>
</reference>
<evidence type="ECO:0000313" key="10">
    <source>
        <dbReference type="Proteomes" id="UP000008980"/>
    </source>
</evidence>